<evidence type="ECO:0000256" key="1">
    <source>
        <dbReference type="SAM" id="MobiDB-lite"/>
    </source>
</evidence>
<dbReference type="GO" id="GO:0003729">
    <property type="term" value="F:mRNA binding"/>
    <property type="evidence" value="ECO:0007669"/>
    <property type="project" value="InterPro"/>
</dbReference>
<dbReference type="GO" id="GO:0005737">
    <property type="term" value="C:cytoplasm"/>
    <property type="evidence" value="ECO:0007669"/>
    <property type="project" value="TreeGrafter"/>
</dbReference>
<dbReference type="AlphaFoldDB" id="A0A9W8B9C2"/>
<dbReference type="Pfam" id="PF04818">
    <property type="entry name" value="CID"/>
    <property type="match status" value="1"/>
</dbReference>
<proteinExistence type="predicted"/>
<evidence type="ECO:0000313" key="4">
    <source>
        <dbReference type="Proteomes" id="UP001151582"/>
    </source>
</evidence>
<dbReference type="OrthoDB" id="2129491at2759"/>
<dbReference type="InterPro" id="IPR054127">
    <property type="entry name" value="Pcf11_C"/>
</dbReference>
<dbReference type="InterPro" id="IPR006569">
    <property type="entry name" value="CID_dom"/>
</dbReference>
<dbReference type="InterPro" id="IPR045154">
    <property type="entry name" value="PCF11-like"/>
</dbReference>
<dbReference type="SUPFAM" id="SSF48464">
    <property type="entry name" value="ENTH/VHS domain"/>
    <property type="match status" value="1"/>
</dbReference>
<dbReference type="PANTHER" id="PTHR15921:SF3">
    <property type="entry name" value="PRE-MRNA CLEAVAGE COMPLEX 2 PROTEIN PCF11"/>
    <property type="match status" value="1"/>
</dbReference>
<comment type="caution">
    <text evidence="3">The sequence shown here is derived from an EMBL/GenBank/DDBJ whole genome shotgun (WGS) entry which is preliminary data.</text>
</comment>
<dbReference type="Pfam" id="PF21936">
    <property type="entry name" value="Pcf11_C"/>
    <property type="match status" value="1"/>
</dbReference>
<feature type="compositionally biased region" description="Basic and acidic residues" evidence="1">
    <location>
        <begin position="480"/>
        <end position="492"/>
    </location>
</feature>
<feature type="compositionally biased region" description="Polar residues" evidence="1">
    <location>
        <begin position="350"/>
        <end position="367"/>
    </location>
</feature>
<dbReference type="CDD" id="cd16982">
    <property type="entry name" value="CID_Pcf11"/>
    <property type="match status" value="1"/>
</dbReference>
<feature type="domain" description="CID" evidence="2">
    <location>
        <begin position="9"/>
        <end position="143"/>
    </location>
</feature>
<feature type="compositionally biased region" description="Pro residues" evidence="1">
    <location>
        <begin position="149"/>
        <end position="160"/>
    </location>
</feature>
<sequence>MSSLVSNAELRAVRSDYLASLSDLISNERPVIKNLTIIAEENLHAAPAIVDAIQARMKQAPRHQKLHVLYLIDSICKNVRRDYLSLFADCIVSLFTTTYHQVPDKDKSRFCHVLDTWRSSGKRPPVFPPRVIAEIDRRLRQAPSRRTPSPMPAPRPPQSAPAPASAQPGTQPPTNPVDVLKLLSTLSGVTSAPTPAPQVPASAQPGSLTTNVSALLQSLLNPGVPTALPASPIPGMPSHMTPPQNSGLDIAVITLTNDDIQQKRPGLAEKLYSAYPGQCKQCAIRFRATEDGKRQYQAHLDWHFRRNRRLKESKRRAQPRGWFLSEQDWVDARQLEAEAASSAAIFESSVPGTNGTNHDGTLPSDQHGSAADGGGSPTNDEANGSDDTLLRAMTVVVPAQQHNSVCPICNEKLVGVWDDDEEEWVYRNAILVDNTVYHATCRTASLRNATAAKPQGSMAAFEGSPLAAGIKRKPLDDDDLRAKEYGTPEKRLATALSP</sequence>
<name>A0A9W8B9C2_9FUNG</name>
<dbReference type="SMART" id="SM00582">
    <property type="entry name" value="RPR"/>
    <property type="match status" value="1"/>
</dbReference>
<dbReference type="EMBL" id="JANBQB010000095">
    <property type="protein sequence ID" value="KAJ1982291.1"/>
    <property type="molecule type" value="Genomic_DNA"/>
</dbReference>
<dbReference type="InterPro" id="IPR008942">
    <property type="entry name" value="ENTH_VHS"/>
</dbReference>
<dbReference type="Gene3D" id="1.25.40.90">
    <property type="match status" value="1"/>
</dbReference>
<feature type="region of interest" description="Disordered" evidence="1">
    <location>
        <begin position="139"/>
        <end position="177"/>
    </location>
</feature>
<protein>
    <submittedName>
        <fullName evidence="3">mRNA 3' end processing factor</fullName>
    </submittedName>
</protein>
<dbReference type="PANTHER" id="PTHR15921">
    <property type="entry name" value="PRE-MRNA CLEAVAGE COMPLEX II"/>
    <property type="match status" value="1"/>
</dbReference>
<feature type="region of interest" description="Disordered" evidence="1">
    <location>
        <begin position="464"/>
        <end position="498"/>
    </location>
</feature>
<feature type="region of interest" description="Disordered" evidence="1">
    <location>
        <begin position="348"/>
        <end position="385"/>
    </location>
</feature>
<dbReference type="GO" id="GO:0006369">
    <property type="term" value="P:termination of RNA polymerase II transcription"/>
    <property type="evidence" value="ECO:0007669"/>
    <property type="project" value="InterPro"/>
</dbReference>
<evidence type="ECO:0000259" key="2">
    <source>
        <dbReference type="PROSITE" id="PS51391"/>
    </source>
</evidence>
<dbReference type="PROSITE" id="PS51391">
    <property type="entry name" value="CID"/>
    <property type="match status" value="1"/>
</dbReference>
<dbReference type="InterPro" id="IPR047415">
    <property type="entry name" value="Pcf11_CID"/>
</dbReference>
<dbReference type="Proteomes" id="UP001151582">
    <property type="component" value="Unassembled WGS sequence"/>
</dbReference>
<reference evidence="3" key="1">
    <citation type="submission" date="2022-07" db="EMBL/GenBank/DDBJ databases">
        <title>Phylogenomic reconstructions and comparative analyses of Kickxellomycotina fungi.</title>
        <authorList>
            <person name="Reynolds N.K."/>
            <person name="Stajich J.E."/>
            <person name="Barry K."/>
            <person name="Grigoriev I.V."/>
            <person name="Crous P."/>
            <person name="Smith M.E."/>
        </authorList>
    </citation>
    <scope>NUCLEOTIDE SEQUENCE</scope>
    <source>
        <strain evidence="3">RSA 567</strain>
    </source>
</reference>
<dbReference type="GO" id="GO:0000993">
    <property type="term" value="F:RNA polymerase II complex binding"/>
    <property type="evidence" value="ECO:0007669"/>
    <property type="project" value="InterPro"/>
</dbReference>
<accession>A0A9W8B9C2</accession>
<gene>
    <name evidence="3" type="primary">PCF11</name>
    <name evidence="3" type="ORF">H4R34_001766</name>
</gene>
<dbReference type="GO" id="GO:0031124">
    <property type="term" value="P:mRNA 3'-end processing"/>
    <property type="evidence" value="ECO:0007669"/>
    <property type="project" value="InterPro"/>
</dbReference>
<keyword evidence="4" id="KW-1185">Reference proteome</keyword>
<organism evidence="3 4">
    <name type="scientific">Dimargaris verticillata</name>
    <dbReference type="NCBI Taxonomy" id="2761393"/>
    <lineage>
        <taxon>Eukaryota</taxon>
        <taxon>Fungi</taxon>
        <taxon>Fungi incertae sedis</taxon>
        <taxon>Zoopagomycota</taxon>
        <taxon>Kickxellomycotina</taxon>
        <taxon>Dimargaritomycetes</taxon>
        <taxon>Dimargaritales</taxon>
        <taxon>Dimargaritaceae</taxon>
        <taxon>Dimargaris</taxon>
    </lineage>
</organism>
<evidence type="ECO:0000313" key="3">
    <source>
        <dbReference type="EMBL" id="KAJ1982291.1"/>
    </source>
</evidence>
<dbReference type="GO" id="GO:0005849">
    <property type="term" value="C:mRNA cleavage factor complex"/>
    <property type="evidence" value="ECO:0007669"/>
    <property type="project" value="TreeGrafter"/>
</dbReference>